<evidence type="ECO:0000313" key="7">
    <source>
        <dbReference type="Proteomes" id="UP001189429"/>
    </source>
</evidence>
<evidence type="ECO:0000256" key="4">
    <source>
        <dbReference type="ARBA" id="ARBA00023288"/>
    </source>
</evidence>
<dbReference type="SMART" id="SM00175">
    <property type="entry name" value="RAB"/>
    <property type="match status" value="1"/>
</dbReference>
<sequence length="572" mass="60652">MLHTSELVSNASLVDQRSGGEEWLGRATAGRGSGWEHRVIPRNSLYDHWVKLLLIGDSGVGKSSLLIQFAEGKYDPNMPGAEYPGGRGDQRASVRAPILADVVARRACAFKLDLFADRAAKALIAAAIEEASKPGGKVHQAIVDSFGKGQPGAKAVDSSSAAASTPAISQALLPGAEIAAALAREFDQGGGRGEPAQGQASLIGHGRAGGSLSTYPQNAKLVALRNAAALKYAVKMKCEAMCLPSFGGGSDRASKRSYRYARRRRPPWAEGSLTSRKKKQLLSKLTADLEKLATHASPARAQAWIDEKLQVDDAHGRAAPGVGFGLVEAGGCVQLRVRRQKNDLFGESKMILLEAAASGDLEIPAAAAALAPLAADPPPEGARSGSPSELCVWQRRPETIGMDFKVRVLEIGGLKVKLQIWDTAGQDERRFNTITQQYYRNAMGIILVYDATSEDTESFGNVRRWAAQISAHAAQGTSRLLVGNKADCDDRAVGSERGRELAEEYGIGFFETSAKSGLNVQQAFEAIARDVVLSKQTKDGSVPAKGAASVQLRRKLALPDETASPQSGCCAG</sequence>
<dbReference type="PROSITE" id="PS51421">
    <property type="entry name" value="RAS"/>
    <property type="match status" value="1"/>
</dbReference>
<feature type="compositionally biased region" description="Basic residues" evidence="5">
    <location>
        <begin position="255"/>
        <end position="266"/>
    </location>
</feature>
<keyword evidence="7" id="KW-1185">Reference proteome</keyword>
<accession>A0ABN9Q1D2</accession>
<evidence type="ECO:0000256" key="5">
    <source>
        <dbReference type="SAM" id="MobiDB-lite"/>
    </source>
</evidence>
<gene>
    <name evidence="6" type="ORF">PCOR1329_LOCUS7886</name>
</gene>
<dbReference type="SUPFAM" id="SSF52540">
    <property type="entry name" value="P-loop containing nucleoside triphosphate hydrolases"/>
    <property type="match status" value="2"/>
</dbReference>
<organism evidence="6 7">
    <name type="scientific">Prorocentrum cordatum</name>
    <dbReference type="NCBI Taxonomy" id="2364126"/>
    <lineage>
        <taxon>Eukaryota</taxon>
        <taxon>Sar</taxon>
        <taxon>Alveolata</taxon>
        <taxon>Dinophyceae</taxon>
        <taxon>Prorocentrales</taxon>
        <taxon>Prorocentraceae</taxon>
        <taxon>Prorocentrum</taxon>
    </lineage>
</organism>
<reference evidence="6" key="1">
    <citation type="submission" date="2023-10" db="EMBL/GenBank/DDBJ databases">
        <authorList>
            <person name="Chen Y."/>
            <person name="Shah S."/>
            <person name="Dougan E. K."/>
            <person name="Thang M."/>
            <person name="Chan C."/>
        </authorList>
    </citation>
    <scope>NUCLEOTIDE SEQUENCE [LARGE SCALE GENOMIC DNA]</scope>
</reference>
<dbReference type="InterPro" id="IPR050305">
    <property type="entry name" value="Small_GTPase_Rab"/>
</dbReference>
<dbReference type="Proteomes" id="UP001189429">
    <property type="component" value="Unassembled WGS sequence"/>
</dbReference>
<proteinExistence type="inferred from homology"/>
<dbReference type="InterPro" id="IPR027417">
    <property type="entry name" value="P-loop_NTPase"/>
</dbReference>
<name>A0ABN9Q1D2_9DINO</name>
<dbReference type="PROSITE" id="PS51419">
    <property type="entry name" value="RAB"/>
    <property type="match status" value="1"/>
</dbReference>
<evidence type="ECO:0000313" key="6">
    <source>
        <dbReference type="EMBL" id="CAK0799433.1"/>
    </source>
</evidence>
<evidence type="ECO:0000256" key="3">
    <source>
        <dbReference type="ARBA" id="ARBA00023134"/>
    </source>
</evidence>
<dbReference type="NCBIfam" id="TIGR00231">
    <property type="entry name" value="small_GTP"/>
    <property type="match status" value="1"/>
</dbReference>
<dbReference type="Pfam" id="PF00071">
    <property type="entry name" value="Ras"/>
    <property type="match status" value="2"/>
</dbReference>
<dbReference type="SMART" id="SM00174">
    <property type="entry name" value="RHO"/>
    <property type="match status" value="1"/>
</dbReference>
<feature type="region of interest" description="Disordered" evidence="5">
    <location>
        <begin position="248"/>
        <end position="275"/>
    </location>
</feature>
<dbReference type="Gene3D" id="3.40.50.300">
    <property type="entry name" value="P-loop containing nucleotide triphosphate hydrolases"/>
    <property type="match status" value="2"/>
</dbReference>
<dbReference type="EMBL" id="CAUYUJ010002147">
    <property type="protein sequence ID" value="CAK0799433.1"/>
    <property type="molecule type" value="Genomic_DNA"/>
</dbReference>
<evidence type="ECO:0000256" key="2">
    <source>
        <dbReference type="ARBA" id="ARBA00022741"/>
    </source>
</evidence>
<comment type="caution">
    <text evidence="6">The sequence shown here is derived from an EMBL/GenBank/DDBJ whole genome shotgun (WGS) entry which is preliminary data.</text>
</comment>
<keyword evidence="4" id="KW-0449">Lipoprotein</keyword>
<dbReference type="PANTHER" id="PTHR47980">
    <property type="entry name" value="LD44762P"/>
    <property type="match status" value="1"/>
</dbReference>
<dbReference type="SMART" id="SM00173">
    <property type="entry name" value="RAS"/>
    <property type="match status" value="1"/>
</dbReference>
<evidence type="ECO:0000256" key="1">
    <source>
        <dbReference type="ARBA" id="ARBA00006270"/>
    </source>
</evidence>
<dbReference type="InterPro" id="IPR005225">
    <property type="entry name" value="Small_GTP-bd"/>
</dbReference>
<protein>
    <submittedName>
        <fullName evidence="6">Uncharacterized protein</fullName>
    </submittedName>
</protein>
<dbReference type="InterPro" id="IPR001806">
    <property type="entry name" value="Small_GTPase"/>
</dbReference>
<keyword evidence="3" id="KW-0342">GTP-binding</keyword>
<keyword evidence="2" id="KW-0547">Nucleotide-binding</keyword>
<comment type="similarity">
    <text evidence="1">Belongs to the small GTPase superfamily. Rab family.</text>
</comment>